<dbReference type="InterPro" id="IPR022742">
    <property type="entry name" value="Hydrolase_4"/>
</dbReference>
<dbReference type="Gene3D" id="3.40.50.1820">
    <property type="entry name" value="alpha/beta hydrolase"/>
    <property type="match status" value="1"/>
</dbReference>
<dbReference type="Proteomes" id="UP000287823">
    <property type="component" value="Unassembled WGS sequence"/>
</dbReference>
<reference evidence="3 4" key="1">
    <citation type="journal article" date="2011" name="Front. Microbiol.">
        <title>Genomic signatures of strain selection and enhancement in Bacillus atrophaeus var. globigii, a historical biowarfare simulant.</title>
        <authorList>
            <person name="Gibbons H.S."/>
            <person name="Broomall S.M."/>
            <person name="McNew L.A."/>
            <person name="Daligault H."/>
            <person name="Chapman C."/>
            <person name="Bruce D."/>
            <person name="Karavis M."/>
            <person name="Krepps M."/>
            <person name="McGregor P.A."/>
            <person name="Hong C."/>
            <person name="Park K.H."/>
            <person name="Akmal A."/>
            <person name="Feldman A."/>
            <person name="Lin J.S."/>
            <person name="Chang W.E."/>
            <person name="Higgs B.W."/>
            <person name="Demirev P."/>
            <person name="Lindquist J."/>
            <person name="Liem A."/>
            <person name="Fochler E."/>
            <person name="Read T.D."/>
            <person name="Tapia R."/>
            <person name="Johnson S."/>
            <person name="Bishop-Lilly K.A."/>
            <person name="Detter C."/>
            <person name="Han C."/>
            <person name="Sozhamannan S."/>
            <person name="Rosenzweig C.N."/>
            <person name="Skowronski E.W."/>
        </authorList>
    </citation>
    <scope>NUCLEOTIDE SEQUENCE [LARGE SCALE GENOMIC DNA]</scope>
    <source>
        <strain evidence="3 4">Y4G10-17</strain>
    </source>
</reference>
<comment type="caution">
    <text evidence="3">The sequence shown here is derived from an EMBL/GenBank/DDBJ whole genome shotgun (WGS) entry which is preliminary data.</text>
</comment>
<dbReference type="RefSeq" id="WP_126798915.1">
    <property type="nucleotide sequence ID" value="NZ_PIPO01000003.1"/>
</dbReference>
<dbReference type="Pfam" id="PF12146">
    <property type="entry name" value="Hydrolase_4"/>
    <property type="match status" value="1"/>
</dbReference>
<evidence type="ECO:0000256" key="1">
    <source>
        <dbReference type="SAM" id="SignalP"/>
    </source>
</evidence>
<evidence type="ECO:0000313" key="3">
    <source>
        <dbReference type="EMBL" id="RUO33194.1"/>
    </source>
</evidence>
<feature type="chain" id="PRO_5018998735" description="Serine aminopeptidase S33 domain-containing protein" evidence="1">
    <location>
        <begin position="27"/>
        <end position="282"/>
    </location>
</feature>
<gene>
    <name evidence="3" type="ORF">CWE14_08200</name>
</gene>
<keyword evidence="1" id="KW-0732">Signal</keyword>
<dbReference type="PANTHER" id="PTHR12277">
    <property type="entry name" value="ALPHA/BETA HYDROLASE DOMAIN-CONTAINING PROTEIN"/>
    <property type="match status" value="1"/>
</dbReference>
<organism evidence="3 4">
    <name type="scientific">Aliidiomarina soli</name>
    <dbReference type="NCBI Taxonomy" id="1928574"/>
    <lineage>
        <taxon>Bacteria</taxon>
        <taxon>Pseudomonadati</taxon>
        <taxon>Pseudomonadota</taxon>
        <taxon>Gammaproteobacteria</taxon>
        <taxon>Alteromonadales</taxon>
        <taxon>Idiomarinaceae</taxon>
        <taxon>Aliidiomarina</taxon>
    </lineage>
</organism>
<feature type="domain" description="Serine aminopeptidase S33" evidence="2">
    <location>
        <begin position="76"/>
        <end position="180"/>
    </location>
</feature>
<evidence type="ECO:0000313" key="4">
    <source>
        <dbReference type="Proteomes" id="UP000287823"/>
    </source>
</evidence>
<feature type="signal peptide" evidence="1">
    <location>
        <begin position="1"/>
        <end position="26"/>
    </location>
</feature>
<dbReference type="AlphaFoldDB" id="A0A432WHE0"/>
<accession>A0A432WHE0</accession>
<dbReference type="EMBL" id="PIPO01000003">
    <property type="protein sequence ID" value="RUO33194.1"/>
    <property type="molecule type" value="Genomic_DNA"/>
</dbReference>
<dbReference type="SUPFAM" id="SSF53474">
    <property type="entry name" value="alpha/beta-Hydrolases"/>
    <property type="match status" value="1"/>
</dbReference>
<dbReference type="InterPro" id="IPR029058">
    <property type="entry name" value="AB_hydrolase_fold"/>
</dbReference>
<keyword evidence="4" id="KW-1185">Reference proteome</keyword>
<sequence length="282" mass="30467">MSYISGSKAAALAVAAMLLSACSVTVTEQMIVSPSSEIDQQNLALLTEQAGYQESFTATENGEQLHTLTLAREPNQPTILILHGNALNMTLQPWFGLLQSLAELNYSIVAIDYQGFGLSSGDASFSAMRDDASSIINALPAESDVIVYGLSLGSVMAMDISQEPRVQGVILEGAVTTDSEMIEVFRQRNTLGRLASVNVDEAINFDNTSAVNMLNKPLLVIHGENDSNIPVSMGEQLYAASNHADSQLYIVEDGTHADTFHVAPERFQRELSNFIARLSSYD</sequence>
<evidence type="ECO:0000259" key="2">
    <source>
        <dbReference type="Pfam" id="PF12146"/>
    </source>
</evidence>
<name>A0A432WHE0_9GAMM</name>
<dbReference type="PANTHER" id="PTHR12277:SF81">
    <property type="entry name" value="PROTEIN ABHD13"/>
    <property type="match status" value="1"/>
</dbReference>
<proteinExistence type="predicted"/>
<protein>
    <recommendedName>
        <fullName evidence="2">Serine aminopeptidase S33 domain-containing protein</fullName>
    </recommendedName>
</protein>